<dbReference type="EMBL" id="QWKX01000022">
    <property type="protein sequence ID" value="RIH77789.1"/>
    <property type="molecule type" value="Genomic_DNA"/>
</dbReference>
<accession>A0A399E378</accession>
<gene>
    <name evidence="9" type="primary">ycjP_1</name>
    <name evidence="9" type="ORF">Mcate_01168</name>
</gene>
<name>A0A399E378_9DEIN</name>
<dbReference type="Gene3D" id="1.10.3720.10">
    <property type="entry name" value="MetI-like"/>
    <property type="match status" value="1"/>
</dbReference>
<feature type="domain" description="ABC transmembrane type-1" evidence="8">
    <location>
        <begin position="74"/>
        <end position="274"/>
    </location>
</feature>
<feature type="transmembrane region" description="Helical" evidence="7">
    <location>
        <begin position="182"/>
        <end position="205"/>
    </location>
</feature>
<dbReference type="PANTHER" id="PTHR43744:SF9">
    <property type="entry name" value="POLYGALACTURONAN_RHAMNOGALACTURONAN TRANSPORT SYSTEM PERMEASE PROTEIN YTCP"/>
    <property type="match status" value="1"/>
</dbReference>
<dbReference type="PANTHER" id="PTHR43744">
    <property type="entry name" value="ABC TRANSPORTER PERMEASE PROTEIN MG189-RELATED-RELATED"/>
    <property type="match status" value="1"/>
</dbReference>
<feature type="transmembrane region" description="Helical" evidence="7">
    <location>
        <begin position="254"/>
        <end position="274"/>
    </location>
</feature>
<reference evidence="9 10" key="1">
    <citation type="submission" date="2018-08" db="EMBL/GenBank/DDBJ databases">
        <title>Meiothermus cateniformans JCM 15151 genome sequencing project.</title>
        <authorList>
            <person name="Da Costa M.S."/>
            <person name="Albuquerque L."/>
            <person name="Raposo P."/>
            <person name="Froufe H.J.C."/>
            <person name="Barroso C.S."/>
            <person name="Egas C."/>
        </authorList>
    </citation>
    <scope>NUCLEOTIDE SEQUENCE [LARGE SCALE GENOMIC DNA]</scope>
    <source>
        <strain evidence="9 10">JCM 15151</strain>
    </source>
</reference>
<keyword evidence="5 7" id="KW-1133">Transmembrane helix</keyword>
<dbReference type="InterPro" id="IPR000515">
    <property type="entry name" value="MetI-like"/>
</dbReference>
<feature type="transmembrane region" description="Helical" evidence="7">
    <location>
        <begin position="109"/>
        <end position="131"/>
    </location>
</feature>
<keyword evidence="3" id="KW-1003">Cell membrane</keyword>
<evidence type="ECO:0000259" key="8">
    <source>
        <dbReference type="PROSITE" id="PS50928"/>
    </source>
</evidence>
<proteinExistence type="inferred from homology"/>
<evidence type="ECO:0000256" key="5">
    <source>
        <dbReference type="ARBA" id="ARBA00022989"/>
    </source>
</evidence>
<feature type="transmembrane region" description="Helical" evidence="7">
    <location>
        <begin position="12"/>
        <end position="36"/>
    </location>
</feature>
<keyword evidence="6 7" id="KW-0472">Membrane</keyword>
<evidence type="ECO:0000313" key="10">
    <source>
        <dbReference type="Proteomes" id="UP000266089"/>
    </source>
</evidence>
<dbReference type="CDD" id="cd06261">
    <property type="entry name" value="TM_PBP2"/>
    <property type="match status" value="1"/>
</dbReference>
<dbReference type="Proteomes" id="UP000266089">
    <property type="component" value="Unassembled WGS sequence"/>
</dbReference>
<dbReference type="RefSeq" id="WP_027888508.1">
    <property type="nucleotide sequence ID" value="NZ_JBHSXZ010000022.1"/>
</dbReference>
<dbReference type="Pfam" id="PF00528">
    <property type="entry name" value="BPD_transp_1"/>
    <property type="match status" value="1"/>
</dbReference>
<evidence type="ECO:0000256" key="1">
    <source>
        <dbReference type="ARBA" id="ARBA00004651"/>
    </source>
</evidence>
<dbReference type="InterPro" id="IPR035906">
    <property type="entry name" value="MetI-like_sf"/>
</dbReference>
<evidence type="ECO:0000256" key="3">
    <source>
        <dbReference type="ARBA" id="ARBA00022475"/>
    </source>
</evidence>
<dbReference type="GO" id="GO:0055085">
    <property type="term" value="P:transmembrane transport"/>
    <property type="evidence" value="ECO:0007669"/>
    <property type="project" value="InterPro"/>
</dbReference>
<keyword evidence="4 7" id="KW-0812">Transmembrane</keyword>
<dbReference type="AlphaFoldDB" id="A0A399E378"/>
<protein>
    <submittedName>
        <fullName evidence="9">Inner membrane ABC transporter permease protein YcjP</fullName>
    </submittedName>
</protein>
<feature type="transmembrane region" description="Helical" evidence="7">
    <location>
        <begin position="78"/>
        <end position="97"/>
    </location>
</feature>
<evidence type="ECO:0000256" key="4">
    <source>
        <dbReference type="ARBA" id="ARBA00022692"/>
    </source>
</evidence>
<comment type="subcellular location">
    <subcellularLocation>
        <location evidence="1 7">Cell membrane</location>
        <topology evidence="1 7">Multi-pass membrane protein</topology>
    </subcellularLocation>
</comment>
<comment type="similarity">
    <text evidence="7">Belongs to the binding-protein-dependent transport system permease family.</text>
</comment>
<organism evidence="9 10">
    <name type="scientific">Meiothermus taiwanensis</name>
    <dbReference type="NCBI Taxonomy" id="172827"/>
    <lineage>
        <taxon>Bacteria</taxon>
        <taxon>Thermotogati</taxon>
        <taxon>Deinococcota</taxon>
        <taxon>Deinococci</taxon>
        <taxon>Thermales</taxon>
        <taxon>Thermaceae</taxon>
        <taxon>Meiothermus</taxon>
    </lineage>
</organism>
<dbReference type="GO" id="GO:0005886">
    <property type="term" value="C:plasma membrane"/>
    <property type="evidence" value="ECO:0007669"/>
    <property type="project" value="UniProtKB-SubCell"/>
</dbReference>
<evidence type="ECO:0000256" key="2">
    <source>
        <dbReference type="ARBA" id="ARBA00022448"/>
    </source>
</evidence>
<dbReference type="OrthoDB" id="9810086at2"/>
<comment type="caution">
    <text evidence="9">The sequence shown here is derived from an EMBL/GenBank/DDBJ whole genome shotgun (WGS) entry which is preliminary data.</text>
</comment>
<evidence type="ECO:0000256" key="7">
    <source>
        <dbReference type="RuleBase" id="RU363032"/>
    </source>
</evidence>
<dbReference type="PROSITE" id="PS50928">
    <property type="entry name" value="ABC_TM1"/>
    <property type="match status" value="1"/>
</dbReference>
<sequence>MRKRSLSPSDRLFEWSIDLFLVGVLVVTLVPMWYVLMVSFLPFGKSPSLFLAPWDWSFEAYAQLIFQPTIWRAALNSLVLTLGGVAISLTLTVMAAYPLSRRELPGRGLIVGLILFTFLFNAGLIPTFLVVKDLGLLNTYWSVLLNGAVSVYNLLVMKTFFQSLPESLEEAARIDGANDWQVLWHVVLPLSRPILLTIGLFYGVANWNNFFEPILFLSDRSLMPLPVVLRDILTGLNVAEYVEGTAAQAAPAEALKMAAVVLITLPMLLVYPWIQRYFTKGVLIGSVKE</sequence>
<evidence type="ECO:0000313" key="9">
    <source>
        <dbReference type="EMBL" id="RIH77789.1"/>
    </source>
</evidence>
<keyword evidence="2 7" id="KW-0813">Transport</keyword>
<evidence type="ECO:0000256" key="6">
    <source>
        <dbReference type="ARBA" id="ARBA00023136"/>
    </source>
</evidence>
<dbReference type="SUPFAM" id="SSF161098">
    <property type="entry name" value="MetI-like"/>
    <property type="match status" value="1"/>
</dbReference>
<feature type="transmembrane region" description="Helical" evidence="7">
    <location>
        <begin position="143"/>
        <end position="161"/>
    </location>
</feature>